<dbReference type="PANTHER" id="PTHR45619">
    <property type="entry name" value="SERINE/THREONINE-PROTEIN PHOSPHATASE PP2A-RELATED"/>
    <property type="match status" value="1"/>
</dbReference>
<evidence type="ECO:0008006" key="6">
    <source>
        <dbReference type="Google" id="ProtNLM"/>
    </source>
</evidence>
<reference evidence="4" key="5">
    <citation type="journal article" date="2021" name="G3 (Bethesda)">
        <title>Aegilops tauschii genome assembly Aet v5.0 features greater sequence contiguity and improved annotation.</title>
        <authorList>
            <person name="Wang L."/>
            <person name="Zhu T."/>
            <person name="Rodriguez J.C."/>
            <person name="Deal K.R."/>
            <person name="Dubcovsky J."/>
            <person name="McGuire P.E."/>
            <person name="Lux T."/>
            <person name="Spannagl M."/>
            <person name="Mayer K.F.X."/>
            <person name="Baldrich P."/>
            <person name="Meyers B.C."/>
            <person name="Huo N."/>
            <person name="Gu Y.Q."/>
            <person name="Zhou H."/>
            <person name="Devos K.M."/>
            <person name="Bennetzen J.L."/>
            <person name="Unver T."/>
            <person name="Budak H."/>
            <person name="Gulick P.J."/>
            <person name="Galiba G."/>
            <person name="Kalapos B."/>
            <person name="Nelson D.R."/>
            <person name="Li P."/>
            <person name="You F.M."/>
            <person name="Luo M.C."/>
            <person name="Dvorak J."/>
        </authorList>
    </citation>
    <scope>NUCLEOTIDE SEQUENCE [LARGE SCALE GENOMIC DNA]</scope>
    <source>
        <strain evidence="4">cv. AL8/78</strain>
    </source>
</reference>
<evidence type="ECO:0000313" key="4">
    <source>
        <dbReference type="EnsemblPlants" id="AET3Gv20633200.1"/>
    </source>
</evidence>
<proteinExistence type="predicted"/>
<organism evidence="4 5">
    <name type="scientific">Aegilops tauschii subsp. strangulata</name>
    <name type="common">Goatgrass</name>
    <dbReference type="NCBI Taxonomy" id="200361"/>
    <lineage>
        <taxon>Eukaryota</taxon>
        <taxon>Viridiplantae</taxon>
        <taxon>Streptophyta</taxon>
        <taxon>Embryophyta</taxon>
        <taxon>Tracheophyta</taxon>
        <taxon>Spermatophyta</taxon>
        <taxon>Magnoliopsida</taxon>
        <taxon>Liliopsida</taxon>
        <taxon>Poales</taxon>
        <taxon>Poaceae</taxon>
        <taxon>BOP clade</taxon>
        <taxon>Pooideae</taxon>
        <taxon>Triticodae</taxon>
        <taxon>Triticeae</taxon>
        <taxon>Triticinae</taxon>
        <taxon>Aegilops</taxon>
    </lineage>
</organism>
<reference evidence="5" key="2">
    <citation type="journal article" date="2017" name="Nat. Plants">
        <title>The Aegilops tauschii genome reveals multiple impacts of transposons.</title>
        <authorList>
            <person name="Zhao G."/>
            <person name="Zou C."/>
            <person name="Li K."/>
            <person name="Wang K."/>
            <person name="Li T."/>
            <person name="Gao L."/>
            <person name="Zhang X."/>
            <person name="Wang H."/>
            <person name="Yang Z."/>
            <person name="Liu X."/>
            <person name="Jiang W."/>
            <person name="Mao L."/>
            <person name="Kong X."/>
            <person name="Jiao Y."/>
            <person name="Jia J."/>
        </authorList>
    </citation>
    <scope>NUCLEOTIDE SEQUENCE [LARGE SCALE GENOMIC DNA]</scope>
    <source>
        <strain evidence="5">cv. AL8/78</strain>
    </source>
</reference>
<dbReference type="EnsemblPlants" id="AET3Gv20633200.1">
    <property type="protein sequence ID" value="AET3Gv20633200.1"/>
    <property type="gene ID" value="AET3Gv20633200"/>
</dbReference>
<dbReference type="Gene3D" id="3.60.21.10">
    <property type="match status" value="1"/>
</dbReference>
<keyword evidence="2" id="KW-0378">Hydrolase</keyword>
<dbReference type="InterPro" id="IPR029052">
    <property type="entry name" value="Metallo-depent_PP-like"/>
</dbReference>
<dbReference type="GO" id="GO:0046872">
    <property type="term" value="F:metal ion binding"/>
    <property type="evidence" value="ECO:0007669"/>
    <property type="project" value="UniProtKB-KW"/>
</dbReference>
<keyword evidence="3" id="KW-0464">Manganese</keyword>
<dbReference type="Proteomes" id="UP000015105">
    <property type="component" value="Chromosome 3D"/>
</dbReference>
<dbReference type="InterPro" id="IPR047129">
    <property type="entry name" value="PPA2-like"/>
</dbReference>
<dbReference type="SUPFAM" id="SSF56300">
    <property type="entry name" value="Metallo-dependent phosphatases"/>
    <property type="match status" value="1"/>
</dbReference>
<dbReference type="AlphaFoldDB" id="A0A453FB94"/>
<reference evidence="4" key="3">
    <citation type="journal article" date="2017" name="Nature">
        <title>Genome sequence of the progenitor of the wheat D genome Aegilops tauschii.</title>
        <authorList>
            <person name="Luo M.C."/>
            <person name="Gu Y.Q."/>
            <person name="Puiu D."/>
            <person name="Wang H."/>
            <person name="Twardziok S.O."/>
            <person name="Deal K.R."/>
            <person name="Huo N."/>
            <person name="Zhu T."/>
            <person name="Wang L."/>
            <person name="Wang Y."/>
            <person name="McGuire P.E."/>
            <person name="Liu S."/>
            <person name="Long H."/>
            <person name="Ramasamy R.K."/>
            <person name="Rodriguez J.C."/>
            <person name="Van S.L."/>
            <person name="Yuan L."/>
            <person name="Wang Z."/>
            <person name="Xia Z."/>
            <person name="Xiao L."/>
            <person name="Anderson O.D."/>
            <person name="Ouyang S."/>
            <person name="Liang Y."/>
            <person name="Zimin A.V."/>
            <person name="Pertea G."/>
            <person name="Qi P."/>
            <person name="Bennetzen J.L."/>
            <person name="Dai X."/>
            <person name="Dawson M.W."/>
            <person name="Muller H.G."/>
            <person name="Kugler K."/>
            <person name="Rivarola-Duarte L."/>
            <person name="Spannagl M."/>
            <person name="Mayer K.F.X."/>
            <person name="Lu F.H."/>
            <person name="Bevan M.W."/>
            <person name="Leroy P."/>
            <person name="Li P."/>
            <person name="You F.M."/>
            <person name="Sun Q."/>
            <person name="Liu Z."/>
            <person name="Lyons E."/>
            <person name="Wicker T."/>
            <person name="Salzberg S.L."/>
            <person name="Devos K.M."/>
            <person name="Dvorak J."/>
        </authorList>
    </citation>
    <scope>NUCLEOTIDE SEQUENCE [LARGE SCALE GENOMIC DNA]</scope>
    <source>
        <strain evidence="4">cv. AL8/78</strain>
    </source>
</reference>
<keyword evidence="1" id="KW-0479">Metal-binding</keyword>
<name>A0A453FB94_AEGTS</name>
<dbReference type="Gramene" id="AET3Gv20633200.1">
    <property type="protein sequence ID" value="AET3Gv20633200.1"/>
    <property type="gene ID" value="AET3Gv20633200"/>
</dbReference>
<dbReference type="InterPro" id="IPR006186">
    <property type="entry name" value="Ser/Thr-sp_prot-phosphatase"/>
</dbReference>
<reference evidence="5" key="1">
    <citation type="journal article" date="2014" name="Science">
        <title>Ancient hybridizations among the ancestral genomes of bread wheat.</title>
        <authorList>
            <consortium name="International Wheat Genome Sequencing Consortium,"/>
            <person name="Marcussen T."/>
            <person name="Sandve S.R."/>
            <person name="Heier L."/>
            <person name="Spannagl M."/>
            <person name="Pfeifer M."/>
            <person name="Jakobsen K.S."/>
            <person name="Wulff B.B."/>
            <person name="Steuernagel B."/>
            <person name="Mayer K.F."/>
            <person name="Olsen O.A."/>
        </authorList>
    </citation>
    <scope>NUCLEOTIDE SEQUENCE [LARGE SCALE GENOMIC DNA]</scope>
    <source>
        <strain evidence="5">cv. AL8/78</strain>
    </source>
</reference>
<evidence type="ECO:0000256" key="1">
    <source>
        <dbReference type="ARBA" id="ARBA00022723"/>
    </source>
</evidence>
<accession>A0A453FB94</accession>
<evidence type="ECO:0000256" key="2">
    <source>
        <dbReference type="ARBA" id="ARBA00022801"/>
    </source>
</evidence>
<dbReference type="GO" id="GO:0004722">
    <property type="term" value="F:protein serine/threonine phosphatase activity"/>
    <property type="evidence" value="ECO:0007669"/>
    <property type="project" value="InterPro"/>
</dbReference>
<evidence type="ECO:0000256" key="3">
    <source>
        <dbReference type="ARBA" id="ARBA00023211"/>
    </source>
</evidence>
<keyword evidence="5" id="KW-1185">Reference proteome</keyword>
<dbReference type="PRINTS" id="PR00114">
    <property type="entry name" value="STPHPHTASE"/>
</dbReference>
<reference evidence="4" key="4">
    <citation type="submission" date="2019-03" db="UniProtKB">
        <authorList>
            <consortium name="EnsemblPlants"/>
        </authorList>
    </citation>
    <scope>IDENTIFICATION</scope>
</reference>
<evidence type="ECO:0000313" key="5">
    <source>
        <dbReference type="Proteomes" id="UP000015105"/>
    </source>
</evidence>
<sequence>MQFNHVNNLDLVCRAHQLVQEGLKYMFQDKGLVTVSSCSHFTNQS</sequence>
<protein>
    <recommendedName>
        <fullName evidence="6">Serine/threonine specific protein phosphatases domain-containing protein</fullName>
    </recommendedName>
</protein>